<feature type="non-terminal residue" evidence="2">
    <location>
        <position position="76"/>
    </location>
</feature>
<dbReference type="Proteomes" id="UP000265520">
    <property type="component" value="Unassembled WGS sequence"/>
</dbReference>
<dbReference type="PANTHER" id="PTHR11439">
    <property type="entry name" value="GAG-POL-RELATED RETROTRANSPOSON"/>
    <property type="match status" value="1"/>
</dbReference>
<sequence>MASCKPSATYVDTKQKLGTSGTPYEDPSLYRSLAGALQYLIFTRPDISYVIQQVCLHMHAPSTEHMLALKRILRYV</sequence>
<proteinExistence type="predicted"/>
<dbReference type="PANTHER" id="PTHR11439:SF524">
    <property type="entry name" value="RNA-DIRECTED DNA POLYMERASE, PROTEIN KINASE RLK-PELLE-DLSV FAMILY"/>
    <property type="match status" value="1"/>
</dbReference>
<evidence type="ECO:0000256" key="1">
    <source>
        <dbReference type="SAM" id="MobiDB-lite"/>
    </source>
</evidence>
<feature type="region of interest" description="Disordered" evidence="1">
    <location>
        <begin position="1"/>
        <end position="23"/>
    </location>
</feature>
<name>A0A392T3L6_9FABA</name>
<evidence type="ECO:0000313" key="3">
    <source>
        <dbReference type="Proteomes" id="UP000265520"/>
    </source>
</evidence>
<accession>A0A392T3L6</accession>
<protein>
    <submittedName>
        <fullName evidence="2">Copia protein</fullName>
    </submittedName>
</protein>
<organism evidence="2 3">
    <name type="scientific">Trifolium medium</name>
    <dbReference type="NCBI Taxonomy" id="97028"/>
    <lineage>
        <taxon>Eukaryota</taxon>
        <taxon>Viridiplantae</taxon>
        <taxon>Streptophyta</taxon>
        <taxon>Embryophyta</taxon>
        <taxon>Tracheophyta</taxon>
        <taxon>Spermatophyta</taxon>
        <taxon>Magnoliopsida</taxon>
        <taxon>eudicotyledons</taxon>
        <taxon>Gunneridae</taxon>
        <taxon>Pentapetalae</taxon>
        <taxon>rosids</taxon>
        <taxon>fabids</taxon>
        <taxon>Fabales</taxon>
        <taxon>Fabaceae</taxon>
        <taxon>Papilionoideae</taxon>
        <taxon>50 kb inversion clade</taxon>
        <taxon>NPAAA clade</taxon>
        <taxon>Hologalegina</taxon>
        <taxon>IRL clade</taxon>
        <taxon>Trifolieae</taxon>
        <taxon>Trifolium</taxon>
    </lineage>
</organism>
<feature type="compositionally biased region" description="Polar residues" evidence="1">
    <location>
        <begin position="10"/>
        <end position="22"/>
    </location>
</feature>
<evidence type="ECO:0000313" key="2">
    <source>
        <dbReference type="EMBL" id="MCI55678.1"/>
    </source>
</evidence>
<dbReference type="EMBL" id="LXQA010500015">
    <property type="protein sequence ID" value="MCI55678.1"/>
    <property type="molecule type" value="Genomic_DNA"/>
</dbReference>
<reference evidence="2 3" key="1">
    <citation type="journal article" date="2018" name="Front. Plant Sci.">
        <title>Red Clover (Trifolium pratense) and Zigzag Clover (T. medium) - A Picture of Genomic Similarities and Differences.</title>
        <authorList>
            <person name="Dluhosova J."/>
            <person name="Istvanek J."/>
            <person name="Nedelnik J."/>
            <person name="Repkova J."/>
        </authorList>
    </citation>
    <scope>NUCLEOTIDE SEQUENCE [LARGE SCALE GENOMIC DNA]</scope>
    <source>
        <strain evidence="3">cv. 10/8</strain>
        <tissue evidence="2">Leaf</tissue>
    </source>
</reference>
<comment type="caution">
    <text evidence="2">The sequence shown here is derived from an EMBL/GenBank/DDBJ whole genome shotgun (WGS) entry which is preliminary data.</text>
</comment>
<dbReference type="AlphaFoldDB" id="A0A392T3L6"/>
<keyword evidence="3" id="KW-1185">Reference proteome</keyword>